<dbReference type="Proteomes" id="UP000799538">
    <property type="component" value="Unassembled WGS sequence"/>
</dbReference>
<feature type="region of interest" description="Disordered" evidence="1">
    <location>
        <begin position="1"/>
        <end position="32"/>
    </location>
</feature>
<sequence length="186" mass="20971">MSGPRRTPIGHGHHTFAAQNTSTAVLGFSGPDTRHPIDWFPNLSALSLDERRSHHRSRLEEGVHGSTRRQSSTYRRDNNSKKRARMDGWVSDTAIVSAPPETHQEQQQSRHRWTGPTLENNTPADIRPGWSSEAIYDTLTEPVMPEGTQHDGSFQERGTDSPIYADVDLRPLYDDPDDDSDPYVLD</sequence>
<evidence type="ECO:0000313" key="3">
    <source>
        <dbReference type="Proteomes" id="UP000799538"/>
    </source>
</evidence>
<evidence type="ECO:0000256" key="1">
    <source>
        <dbReference type="SAM" id="MobiDB-lite"/>
    </source>
</evidence>
<gene>
    <name evidence="2" type="ORF">BDZ85DRAFT_266248</name>
</gene>
<dbReference type="EMBL" id="ML992511">
    <property type="protein sequence ID" value="KAF2221081.1"/>
    <property type="molecule type" value="Genomic_DNA"/>
</dbReference>
<proteinExistence type="predicted"/>
<dbReference type="AlphaFoldDB" id="A0A6A6G5N9"/>
<organism evidence="2 3">
    <name type="scientific">Elsinoe ampelina</name>
    <dbReference type="NCBI Taxonomy" id="302913"/>
    <lineage>
        <taxon>Eukaryota</taxon>
        <taxon>Fungi</taxon>
        <taxon>Dikarya</taxon>
        <taxon>Ascomycota</taxon>
        <taxon>Pezizomycotina</taxon>
        <taxon>Dothideomycetes</taxon>
        <taxon>Dothideomycetidae</taxon>
        <taxon>Myriangiales</taxon>
        <taxon>Elsinoaceae</taxon>
        <taxon>Elsinoe</taxon>
    </lineage>
</organism>
<feature type="region of interest" description="Disordered" evidence="1">
    <location>
        <begin position="56"/>
        <end position="186"/>
    </location>
</feature>
<accession>A0A6A6G5N9</accession>
<protein>
    <submittedName>
        <fullName evidence="2">Uncharacterized protein</fullName>
    </submittedName>
</protein>
<reference evidence="3" key="1">
    <citation type="journal article" date="2020" name="Stud. Mycol.">
        <title>101 Dothideomycetes genomes: A test case for predicting lifestyles and emergence of pathogens.</title>
        <authorList>
            <person name="Haridas S."/>
            <person name="Albert R."/>
            <person name="Binder M."/>
            <person name="Bloem J."/>
            <person name="LaButti K."/>
            <person name="Salamov A."/>
            <person name="Andreopoulos B."/>
            <person name="Baker S."/>
            <person name="Barry K."/>
            <person name="Bills G."/>
            <person name="Bluhm B."/>
            <person name="Cannon C."/>
            <person name="Castanera R."/>
            <person name="Culley D."/>
            <person name="Daum C."/>
            <person name="Ezra D."/>
            <person name="Gonzalez J."/>
            <person name="Henrissat B."/>
            <person name="Kuo A."/>
            <person name="Liang C."/>
            <person name="Lipzen A."/>
            <person name="Lutzoni F."/>
            <person name="Magnuson J."/>
            <person name="Mondo S."/>
            <person name="Nolan M."/>
            <person name="Ohm R."/>
            <person name="Pangilinan J."/>
            <person name="Park H.-J."/>
            <person name="Ramirez L."/>
            <person name="Alfaro M."/>
            <person name="Sun H."/>
            <person name="Tritt A."/>
            <person name="Yoshinaga Y."/>
            <person name="Zwiers L.-H."/>
            <person name="Turgeon B."/>
            <person name="Goodwin S."/>
            <person name="Spatafora J."/>
            <person name="Crous P."/>
            <person name="Grigoriev I."/>
        </authorList>
    </citation>
    <scope>NUCLEOTIDE SEQUENCE [LARGE SCALE GENOMIC DNA]</scope>
    <source>
        <strain evidence="3">CECT 20119</strain>
    </source>
</reference>
<feature type="compositionally biased region" description="Acidic residues" evidence="1">
    <location>
        <begin position="174"/>
        <end position="186"/>
    </location>
</feature>
<name>A0A6A6G5N9_9PEZI</name>
<evidence type="ECO:0000313" key="2">
    <source>
        <dbReference type="EMBL" id="KAF2221081.1"/>
    </source>
</evidence>
<keyword evidence="3" id="KW-1185">Reference proteome</keyword>